<feature type="region of interest" description="Disordered" evidence="4">
    <location>
        <begin position="1"/>
        <end position="58"/>
    </location>
</feature>
<feature type="region of interest" description="Disordered" evidence="4">
    <location>
        <begin position="85"/>
        <end position="126"/>
    </location>
</feature>
<dbReference type="InterPro" id="IPR016024">
    <property type="entry name" value="ARM-type_fold"/>
</dbReference>
<comment type="subcellular location">
    <subcellularLocation>
        <location evidence="1">Nucleus</location>
    </subcellularLocation>
</comment>
<evidence type="ECO:0000256" key="4">
    <source>
        <dbReference type="SAM" id="MobiDB-lite"/>
    </source>
</evidence>
<evidence type="ECO:0000256" key="2">
    <source>
        <dbReference type="ARBA" id="ARBA00023242"/>
    </source>
</evidence>
<proteinExistence type="inferred from homology"/>
<dbReference type="Proteomes" id="UP001443914">
    <property type="component" value="Unassembled WGS sequence"/>
</dbReference>
<gene>
    <name evidence="5" type="ORF">RND81_14G167700</name>
</gene>
<protein>
    <recommendedName>
        <fullName evidence="7">ARM repeat superfamily protein</fullName>
    </recommendedName>
</protein>
<feature type="compositionally biased region" description="Polar residues" evidence="4">
    <location>
        <begin position="110"/>
        <end position="123"/>
    </location>
</feature>
<dbReference type="InterPro" id="IPR011989">
    <property type="entry name" value="ARM-like"/>
</dbReference>
<evidence type="ECO:0000313" key="6">
    <source>
        <dbReference type="Proteomes" id="UP001443914"/>
    </source>
</evidence>
<dbReference type="PANTHER" id="PTHR23424:SF23">
    <property type="entry name" value="PROTEIN SAAL1"/>
    <property type="match status" value="1"/>
</dbReference>
<accession>A0AAW1GQM0</accession>
<reference evidence="5" key="1">
    <citation type="submission" date="2024-03" db="EMBL/GenBank/DDBJ databases">
        <title>WGS assembly of Saponaria officinalis var. Norfolk2.</title>
        <authorList>
            <person name="Jenkins J."/>
            <person name="Shu S."/>
            <person name="Grimwood J."/>
            <person name="Barry K."/>
            <person name="Goodstein D."/>
            <person name="Schmutz J."/>
            <person name="Leebens-Mack J."/>
            <person name="Osbourn A."/>
        </authorList>
    </citation>
    <scope>NUCLEOTIDE SEQUENCE [LARGE SCALE GENOMIC DNA]</scope>
    <source>
        <strain evidence="5">JIC</strain>
    </source>
</reference>
<name>A0AAW1GQM0_SAPOF</name>
<organism evidence="5 6">
    <name type="scientific">Saponaria officinalis</name>
    <name type="common">Common soapwort</name>
    <name type="synonym">Lychnis saponaria</name>
    <dbReference type="NCBI Taxonomy" id="3572"/>
    <lineage>
        <taxon>Eukaryota</taxon>
        <taxon>Viridiplantae</taxon>
        <taxon>Streptophyta</taxon>
        <taxon>Embryophyta</taxon>
        <taxon>Tracheophyta</taxon>
        <taxon>Spermatophyta</taxon>
        <taxon>Magnoliopsida</taxon>
        <taxon>eudicotyledons</taxon>
        <taxon>Gunneridae</taxon>
        <taxon>Pentapetalae</taxon>
        <taxon>Caryophyllales</taxon>
        <taxon>Caryophyllaceae</taxon>
        <taxon>Caryophylleae</taxon>
        <taxon>Saponaria</taxon>
    </lineage>
</organism>
<evidence type="ECO:0000256" key="1">
    <source>
        <dbReference type="ARBA" id="ARBA00004123"/>
    </source>
</evidence>
<evidence type="ECO:0008006" key="7">
    <source>
        <dbReference type="Google" id="ProtNLM"/>
    </source>
</evidence>
<sequence length="526" mass="58362">MSPEKLPPPPFPSEDAQHWPQQPPDDDAETQDFQQHLHPDENCPTQNPSAPSDELFDIPTTVDPSYIISLIRKLLPVDDKRGDVNQGLDPLSPKRNGDINVSNGDVEAMDTQNGDPKQSPRSSETLEKLTKEAVWEESGCILWDLAANKEHAEYMAQNLVVDVLLANLLTTDSMRVTEINLGIIGNLVCHENLMNQITATSGFLETVANQLFIDDTPSLCEVCRLLTLGLQGCQSIVWAKALQSDNILSRVIWIAENTLNPTLIEKSVGLLLALMENQQVVPVLLPSLVKLGLPTLLVNLLAFEMGKLTGDRMPERYPALDIILRTVESLSVIDDYSKEICSKKEVAHMAVELIKLPDKIEISSSCVTAAVLIANILADAPDLALEMSKDFLLLQSLLDLFPLTSDDLEARNALWSVLTRLLLRVKDIEMSSSTLHQYVQSLVSKSDLIEDALLDSEWDRSSGNNETLSTSGANINSRTSAIKCILNILHHWKSLQKERTELHDAALYVDDKDIQKLIDCCQKHES</sequence>
<feature type="compositionally biased region" description="Pro residues" evidence="4">
    <location>
        <begin position="1"/>
        <end position="12"/>
    </location>
</feature>
<evidence type="ECO:0000313" key="5">
    <source>
        <dbReference type="EMBL" id="KAK9666192.1"/>
    </source>
</evidence>
<keyword evidence="6" id="KW-1185">Reference proteome</keyword>
<dbReference type="GO" id="GO:0005634">
    <property type="term" value="C:nucleus"/>
    <property type="evidence" value="ECO:0007669"/>
    <property type="project" value="UniProtKB-SubCell"/>
</dbReference>
<dbReference type="PANTHER" id="PTHR23424">
    <property type="entry name" value="SERUM AMYLOID A"/>
    <property type="match status" value="1"/>
</dbReference>
<dbReference type="SUPFAM" id="SSF48371">
    <property type="entry name" value="ARM repeat"/>
    <property type="match status" value="1"/>
</dbReference>
<dbReference type="Gene3D" id="1.25.10.10">
    <property type="entry name" value="Leucine-rich Repeat Variant"/>
    <property type="match status" value="1"/>
</dbReference>
<dbReference type="InterPro" id="IPR052464">
    <property type="entry name" value="Synovial_Prolif_Regulator"/>
</dbReference>
<comment type="caution">
    <text evidence="5">The sequence shown here is derived from an EMBL/GenBank/DDBJ whole genome shotgun (WGS) entry which is preliminary data.</text>
</comment>
<comment type="similarity">
    <text evidence="3">Belongs to the SAAL1 family.</text>
</comment>
<dbReference type="EMBL" id="JBDFQZ010000014">
    <property type="protein sequence ID" value="KAK9666192.1"/>
    <property type="molecule type" value="Genomic_DNA"/>
</dbReference>
<evidence type="ECO:0000256" key="3">
    <source>
        <dbReference type="ARBA" id="ARBA00038401"/>
    </source>
</evidence>
<dbReference type="AlphaFoldDB" id="A0AAW1GQM0"/>
<keyword evidence="2" id="KW-0539">Nucleus</keyword>